<sequence>MWDDDVHLKHQTLLRDLKSTVEGLLSSQVANVWYIYGGLNRLHVDVVKIFKHGCTITQTGNESDYWRFIKGLQWLQPNTSNSSFSIDCEYRSHLPHTIKEDRASTWLYRCLENHSLSQKLSWLLSDQSHLLSCYHSKAFLCQKDYAEATLICLRAVERNQPSLISEIKPHLFLLPSKEYHRNHRRCSSFPDAHLRDNSTRKTYQSFDLTLPKCDEIKTKDTQRIVVKLRTWKSLPDMHRSSVKIATRVRHNTECRSSPVTPIRIIGNEKVSPSLLKVDYDSLQKKVPKKSTLKRPNKTQKSKRVLIDNCNIIEHTQSAPKAVTKTKVSSSAPEYSFLSFVSGEKDYTKKPKKTFIEDGGMSVLPMATGFFPRPLKGQSLTSFLMSSQFTRANAELDRENAHFNISEAVISAMEQIKCGKVCSDEHQEESDEEINQLKQRIRLRRRMKIVEEQKQTSWGGSSLLSDGKTDTTTEASPASMSSSTDTYSGSISSEENVFDLEIDKASNLSDIMELSMSMASLYSEADIMKRTREAPDGASDALSAEGVALTLISKFSEKQLPRASDLVWLVSEEDAPQALLPLPKSWPVSPDDCDELVTSLRGTMEWAPPRPQVIFTLHPIVSRNDLIAKQNYRCAGCGMRVAKQYASKFRYCNYLGRFFCTGCHSNQLSIIPARIIQNWNFKRFIVSNFSYRLLEQMYTDPLFRVFELNRKLMNNKAMKTCRMFREGLSYLKDFILTCRFADTIQDYLKNERSYLLSDPDVYSMEDLVKVKTGEMRVKFKFIAEMCSKHVYECQLCLARGFICEICKKNDLLFPWRMGSVSRCKKCGCCFHITCWKESDDLPCRRCTSFQGI</sequence>
<feature type="region of interest" description="Disordered" evidence="5">
    <location>
        <begin position="456"/>
        <end position="489"/>
    </location>
</feature>
<evidence type="ECO:0000256" key="5">
    <source>
        <dbReference type="SAM" id="MobiDB-lite"/>
    </source>
</evidence>
<protein>
    <submittedName>
        <fullName evidence="8">Run domain Beclin-1-interacting and cysteine-rich domain-containing protein isoform X2</fullName>
    </submittedName>
</protein>
<dbReference type="PANTHER" id="PTHR45971:SF1">
    <property type="entry name" value="RUBICON, ISOFORM A"/>
    <property type="match status" value="1"/>
</dbReference>
<dbReference type="PANTHER" id="PTHR45971">
    <property type="entry name" value="PHOX (PX) DOMAIN-CONTAINING PROTEIN"/>
    <property type="match status" value="1"/>
</dbReference>
<proteinExistence type="predicted"/>
<comment type="subcellular location">
    <subcellularLocation>
        <location evidence="1">Late endosome</location>
    </subcellularLocation>
</comment>
<dbReference type="RefSeq" id="XP_017767902.1">
    <property type="nucleotide sequence ID" value="XM_017912413.1"/>
</dbReference>
<accession>A0ABM1M002</accession>
<dbReference type="InterPro" id="IPR037213">
    <property type="entry name" value="Run_dom_sf"/>
</dbReference>
<dbReference type="InterPro" id="IPR004012">
    <property type="entry name" value="Run_dom"/>
</dbReference>
<keyword evidence="4" id="KW-0072">Autophagy</keyword>
<feature type="domain" description="RUN" evidence="6">
    <location>
        <begin position="33"/>
        <end position="168"/>
    </location>
</feature>
<organism evidence="7 8">
    <name type="scientific">Nicrophorus vespilloides</name>
    <name type="common">Boreal carrion beetle</name>
    <dbReference type="NCBI Taxonomy" id="110193"/>
    <lineage>
        <taxon>Eukaryota</taxon>
        <taxon>Metazoa</taxon>
        <taxon>Ecdysozoa</taxon>
        <taxon>Arthropoda</taxon>
        <taxon>Hexapoda</taxon>
        <taxon>Insecta</taxon>
        <taxon>Pterygota</taxon>
        <taxon>Neoptera</taxon>
        <taxon>Endopterygota</taxon>
        <taxon>Coleoptera</taxon>
        <taxon>Polyphaga</taxon>
        <taxon>Staphyliniformia</taxon>
        <taxon>Silphidae</taxon>
        <taxon>Nicrophorinae</taxon>
        <taxon>Nicrophorus</taxon>
    </lineage>
</organism>
<keyword evidence="2" id="KW-0597">Phosphoprotein</keyword>
<evidence type="ECO:0000256" key="3">
    <source>
        <dbReference type="ARBA" id="ARBA00022753"/>
    </source>
</evidence>
<keyword evidence="7" id="KW-1185">Reference proteome</keyword>
<dbReference type="InterPro" id="IPR052428">
    <property type="entry name" value="Autophagy_HostDef_Reg"/>
</dbReference>
<dbReference type="SUPFAM" id="SSF140741">
    <property type="entry name" value="RUN domain-like"/>
    <property type="match status" value="1"/>
</dbReference>
<evidence type="ECO:0000256" key="4">
    <source>
        <dbReference type="ARBA" id="ARBA00023006"/>
    </source>
</evidence>
<dbReference type="Proteomes" id="UP000695000">
    <property type="component" value="Unplaced"/>
</dbReference>
<dbReference type="Gene3D" id="1.20.58.900">
    <property type="match status" value="1"/>
</dbReference>
<dbReference type="SMART" id="SM01175">
    <property type="entry name" value="DUF4206"/>
    <property type="match status" value="1"/>
</dbReference>
<reference evidence="8" key="1">
    <citation type="submission" date="2025-08" db="UniProtKB">
        <authorList>
            <consortium name="RefSeq"/>
        </authorList>
    </citation>
    <scope>IDENTIFICATION</scope>
    <source>
        <tissue evidence="8">Whole Larva</tissue>
    </source>
</reference>
<dbReference type="CDD" id="cd17686">
    <property type="entry name" value="RUN_RUBCN"/>
    <property type="match status" value="1"/>
</dbReference>
<dbReference type="Pfam" id="PF13901">
    <property type="entry name" value="RH_dom"/>
    <property type="match status" value="1"/>
</dbReference>
<dbReference type="Pfam" id="PF21054">
    <property type="entry name" value="RUBC_PIKBD"/>
    <property type="match status" value="1"/>
</dbReference>
<evidence type="ECO:0000259" key="6">
    <source>
        <dbReference type="PROSITE" id="PS50826"/>
    </source>
</evidence>
<feature type="compositionally biased region" description="Low complexity" evidence="5">
    <location>
        <begin position="471"/>
        <end position="489"/>
    </location>
</feature>
<dbReference type="PROSITE" id="PS50826">
    <property type="entry name" value="RUN"/>
    <property type="match status" value="1"/>
</dbReference>
<evidence type="ECO:0000256" key="1">
    <source>
        <dbReference type="ARBA" id="ARBA00004603"/>
    </source>
</evidence>
<evidence type="ECO:0000313" key="7">
    <source>
        <dbReference type="Proteomes" id="UP000695000"/>
    </source>
</evidence>
<name>A0ABM1M002_NICVS</name>
<evidence type="ECO:0000256" key="2">
    <source>
        <dbReference type="ARBA" id="ARBA00022553"/>
    </source>
</evidence>
<dbReference type="GeneID" id="108556339"/>
<dbReference type="InterPro" id="IPR025258">
    <property type="entry name" value="RH_dom"/>
</dbReference>
<evidence type="ECO:0000313" key="8">
    <source>
        <dbReference type="RefSeq" id="XP_017767902.1"/>
    </source>
</evidence>
<gene>
    <name evidence="8" type="primary">LOC108556339</name>
</gene>
<dbReference type="InterPro" id="IPR048569">
    <property type="entry name" value="RUBC_PIKBD"/>
</dbReference>
<keyword evidence="3" id="KW-0967">Endosome</keyword>